<evidence type="ECO:0000313" key="1">
    <source>
        <dbReference type="EMBL" id="CAJ1977975.1"/>
    </source>
</evidence>
<accession>A0AA87BCF1</accession>
<reference evidence="1" key="1">
    <citation type="submission" date="2023-10" db="EMBL/GenBank/DDBJ databases">
        <authorList>
            <person name="Domelevo Entfellner J.-B."/>
        </authorList>
    </citation>
    <scope>NUCLEOTIDE SEQUENCE</scope>
</reference>
<sequence length="75" mass="8439">MGLFETLHEINTGFLKPAKLQSGKGFHIAKTEADILVLMLVILMFDICTHKLLDDCDHEISSGKFEWFARTSEGV</sequence>
<evidence type="ECO:0000313" key="2">
    <source>
        <dbReference type="Proteomes" id="UP001189624"/>
    </source>
</evidence>
<name>A0AA87BCF1_9FABA</name>
<gene>
    <name evidence="1" type="ORF">AYBTSS11_LOCUS30146</name>
</gene>
<proteinExistence type="predicted"/>
<dbReference type="AlphaFoldDB" id="A0AA87BCF1"/>
<dbReference type="Proteomes" id="UP001189624">
    <property type="component" value="Chromosome 11"/>
</dbReference>
<organism evidence="1 2">
    <name type="scientific">Sphenostylis stenocarpa</name>
    <dbReference type="NCBI Taxonomy" id="92480"/>
    <lineage>
        <taxon>Eukaryota</taxon>
        <taxon>Viridiplantae</taxon>
        <taxon>Streptophyta</taxon>
        <taxon>Embryophyta</taxon>
        <taxon>Tracheophyta</taxon>
        <taxon>Spermatophyta</taxon>
        <taxon>Magnoliopsida</taxon>
        <taxon>eudicotyledons</taxon>
        <taxon>Gunneridae</taxon>
        <taxon>Pentapetalae</taxon>
        <taxon>rosids</taxon>
        <taxon>fabids</taxon>
        <taxon>Fabales</taxon>
        <taxon>Fabaceae</taxon>
        <taxon>Papilionoideae</taxon>
        <taxon>50 kb inversion clade</taxon>
        <taxon>NPAAA clade</taxon>
        <taxon>indigoferoid/millettioid clade</taxon>
        <taxon>Phaseoleae</taxon>
        <taxon>Sphenostylis</taxon>
    </lineage>
</organism>
<dbReference type="EMBL" id="OY731408">
    <property type="protein sequence ID" value="CAJ1977975.1"/>
    <property type="molecule type" value="Genomic_DNA"/>
</dbReference>
<keyword evidence="2" id="KW-1185">Reference proteome</keyword>
<dbReference type="Gramene" id="rna-AYBTSS11_LOCUS30146">
    <property type="protein sequence ID" value="CAJ1977975.1"/>
    <property type="gene ID" value="gene-AYBTSS11_LOCUS30146"/>
</dbReference>
<protein>
    <submittedName>
        <fullName evidence="1">Uncharacterized protein</fullName>
    </submittedName>
</protein>